<evidence type="ECO:0000313" key="6">
    <source>
        <dbReference type="Proteomes" id="UP001244552"/>
    </source>
</evidence>
<evidence type="ECO:0000256" key="1">
    <source>
        <dbReference type="ARBA" id="ARBA00023015"/>
    </source>
</evidence>
<protein>
    <submittedName>
        <fullName evidence="5">DNA-binding GntR family transcriptional regulator</fullName>
    </submittedName>
</protein>
<dbReference type="SUPFAM" id="SSF48008">
    <property type="entry name" value="GntR ligand-binding domain-like"/>
    <property type="match status" value="1"/>
</dbReference>
<name>A0ABU0MCW1_9PROT</name>
<comment type="caution">
    <text evidence="5">The sequence shown here is derived from an EMBL/GenBank/DDBJ whole genome shotgun (WGS) entry which is preliminary data.</text>
</comment>
<sequence>MSLTALKRQPADQLATQALKNSILAGEFKPGERLTEAALADQFAVSRGTVRAALHQLSNDGLVVLRPYAGWSVATIGQQDLWEIYTLRSGLERVAARLAAERIDEAGRTRLTGARDSFFAACERSDRKASLDYDFALHHCIIELSGNGRLAIQYQMVEQQIRLFINSTYGPAPNMLVAIAHHAPIIDAILAGDGATAASLSEDHVLSEGARVFKQAQEAADGD</sequence>
<evidence type="ECO:0000256" key="3">
    <source>
        <dbReference type="ARBA" id="ARBA00023163"/>
    </source>
</evidence>
<feature type="domain" description="HTH gntR-type" evidence="4">
    <location>
        <begin position="9"/>
        <end position="76"/>
    </location>
</feature>
<dbReference type="PROSITE" id="PS50949">
    <property type="entry name" value="HTH_GNTR"/>
    <property type="match status" value="1"/>
</dbReference>
<dbReference type="Pfam" id="PF07729">
    <property type="entry name" value="FCD"/>
    <property type="match status" value="1"/>
</dbReference>
<accession>A0ABU0MCW1</accession>
<dbReference type="EMBL" id="JAUSVU010000001">
    <property type="protein sequence ID" value="MDQ0531244.1"/>
    <property type="molecule type" value="Genomic_DNA"/>
</dbReference>
<dbReference type="Pfam" id="PF00392">
    <property type="entry name" value="GntR"/>
    <property type="match status" value="1"/>
</dbReference>
<dbReference type="GO" id="GO:0003677">
    <property type="term" value="F:DNA binding"/>
    <property type="evidence" value="ECO:0007669"/>
    <property type="project" value="UniProtKB-KW"/>
</dbReference>
<dbReference type="SMART" id="SM00345">
    <property type="entry name" value="HTH_GNTR"/>
    <property type="match status" value="1"/>
</dbReference>
<dbReference type="InterPro" id="IPR008920">
    <property type="entry name" value="TF_FadR/GntR_C"/>
</dbReference>
<evidence type="ECO:0000313" key="5">
    <source>
        <dbReference type="EMBL" id="MDQ0531244.1"/>
    </source>
</evidence>
<gene>
    <name evidence="5" type="ORF">QO018_000076</name>
</gene>
<keyword evidence="3" id="KW-0804">Transcription</keyword>
<evidence type="ECO:0000256" key="2">
    <source>
        <dbReference type="ARBA" id="ARBA00023125"/>
    </source>
</evidence>
<reference evidence="5 6" key="1">
    <citation type="submission" date="2023-07" db="EMBL/GenBank/DDBJ databases">
        <title>Genomic Encyclopedia of Type Strains, Phase IV (KMG-IV): sequencing the most valuable type-strain genomes for metagenomic binning, comparative biology and taxonomic classification.</title>
        <authorList>
            <person name="Goeker M."/>
        </authorList>
    </citation>
    <scope>NUCLEOTIDE SEQUENCE [LARGE SCALE GENOMIC DNA]</scope>
    <source>
        <strain evidence="5 6">DSM 19922</strain>
    </source>
</reference>
<dbReference type="Gene3D" id="1.10.10.10">
    <property type="entry name" value="Winged helix-like DNA-binding domain superfamily/Winged helix DNA-binding domain"/>
    <property type="match status" value="1"/>
</dbReference>
<dbReference type="SUPFAM" id="SSF46785">
    <property type="entry name" value="Winged helix' DNA-binding domain"/>
    <property type="match status" value="1"/>
</dbReference>
<dbReference type="PANTHER" id="PTHR43537:SF5">
    <property type="entry name" value="UXU OPERON TRANSCRIPTIONAL REGULATOR"/>
    <property type="match status" value="1"/>
</dbReference>
<dbReference type="RefSeq" id="WP_209978231.1">
    <property type="nucleotide sequence ID" value="NZ_JAGINO010000001.1"/>
</dbReference>
<dbReference type="PANTHER" id="PTHR43537">
    <property type="entry name" value="TRANSCRIPTIONAL REGULATOR, GNTR FAMILY"/>
    <property type="match status" value="1"/>
</dbReference>
<dbReference type="InterPro" id="IPR036390">
    <property type="entry name" value="WH_DNA-bd_sf"/>
</dbReference>
<dbReference type="CDD" id="cd07377">
    <property type="entry name" value="WHTH_GntR"/>
    <property type="match status" value="1"/>
</dbReference>
<dbReference type="InterPro" id="IPR000524">
    <property type="entry name" value="Tscrpt_reg_HTH_GntR"/>
</dbReference>
<dbReference type="Gene3D" id="1.20.120.530">
    <property type="entry name" value="GntR ligand-binding domain-like"/>
    <property type="match status" value="1"/>
</dbReference>
<organism evidence="5 6">
    <name type="scientific">Azospirillum picis</name>
    <dbReference type="NCBI Taxonomy" id="488438"/>
    <lineage>
        <taxon>Bacteria</taxon>
        <taxon>Pseudomonadati</taxon>
        <taxon>Pseudomonadota</taxon>
        <taxon>Alphaproteobacteria</taxon>
        <taxon>Rhodospirillales</taxon>
        <taxon>Azospirillaceae</taxon>
        <taxon>Azospirillum</taxon>
    </lineage>
</organism>
<dbReference type="SMART" id="SM00895">
    <property type="entry name" value="FCD"/>
    <property type="match status" value="1"/>
</dbReference>
<dbReference type="InterPro" id="IPR036388">
    <property type="entry name" value="WH-like_DNA-bd_sf"/>
</dbReference>
<keyword evidence="6" id="KW-1185">Reference proteome</keyword>
<proteinExistence type="predicted"/>
<keyword evidence="1" id="KW-0805">Transcription regulation</keyword>
<keyword evidence="2 5" id="KW-0238">DNA-binding</keyword>
<dbReference type="InterPro" id="IPR011711">
    <property type="entry name" value="GntR_C"/>
</dbReference>
<dbReference type="PRINTS" id="PR00035">
    <property type="entry name" value="HTHGNTR"/>
</dbReference>
<evidence type="ECO:0000259" key="4">
    <source>
        <dbReference type="PROSITE" id="PS50949"/>
    </source>
</evidence>
<dbReference type="Proteomes" id="UP001244552">
    <property type="component" value="Unassembled WGS sequence"/>
</dbReference>